<sequence>MTITVPAGQDMMTPLGAYNFHVSFELGLFENIAAVSGEDKKLGHDKEAIVGGFSDVSGLEASMEPKTFRSGGDNYRVHQRVGQVSFSPIVLKRGLVLSRHLWGWFSLFAGANHPANGDNAANGNWNASSRADVSIVLLQNRKPVVGWKVERAMPVKFRVGDLNASGGELAVEELHLAHEGFHVLAGDDLSAPAPDGDATPAEATA</sequence>
<reference evidence="2 3" key="1">
    <citation type="submission" date="2019-12" db="EMBL/GenBank/DDBJ databases">
        <title>Genomic-based taxomic classification of the family Erythrobacteraceae.</title>
        <authorList>
            <person name="Xu L."/>
        </authorList>
    </citation>
    <scope>NUCLEOTIDE SEQUENCE [LARGE SCALE GENOMIC DNA]</scope>
    <source>
        <strain evidence="2 3">JCM 16677</strain>
    </source>
</reference>
<evidence type="ECO:0000313" key="1">
    <source>
        <dbReference type="EMBL" id="MXP31270.1"/>
    </source>
</evidence>
<dbReference type="RefSeq" id="WP_160778731.1">
    <property type="nucleotide sequence ID" value="NZ_BAAAZF010000001.1"/>
</dbReference>
<protein>
    <submittedName>
        <fullName evidence="2">Phage tail protein</fullName>
    </submittedName>
</protein>
<dbReference type="AlphaFoldDB" id="A0A845AUK0"/>
<dbReference type="InterPro" id="IPR010667">
    <property type="entry name" value="Phage_T4_Gp19"/>
</dbReference>
<gene>
    <name evidence="1" type="ORF">GRI94_05455</name>
    <name evidence="2" type="ORF">GRI94_19545</name>
</gene>
<dbReference type="Pfam" id="PF06841">
    <property type="entry name" value="Phage_T4_gp19"/>
    <property type="match status" value="1"/>
</dbReference>
<dbReference type="EMBL" id="WTYE01000001">
    <property type="protein sequence ID" value="MXP31270.1"/>
    <property type="molecule type" value="Genomic_DNA"/>
</dbReference>
<organism evidence="2 3">
    <name type="scientific">Parerythrobacter jejuensis</name>
    <dbReference type="NCBI Taxonomy" id="795812"/>
    <lineage>
        <taxon>Bacteria</taxon>
        <taxon>Pseudomonadati</taxon>
        <taxon>Pseudomonadota</taxon>
        <taxon>Alphaproteobacteria</taxon>
        <taxon>Sphingomonadales</taxon>
        <taxon>Erythrobacteraceae</taxon>
        <taxon>Parerythrobacter</taxon>
    </lineage>
</organism>
<evidence type="ECO:0000313" key="2">
    <source>
        <dbReference type="EMBL" id="MXP34030.1"/>
    </source>
</evidence>
<evidence type="ECO:0000313" key="3">
    <source>
        <dbReference type="Proteomes" id="UP000446786"/>
    </source>
</evidence>
<accession>A0A845AUK0</accession>
<dbReference type="InterPro" id="IPR011747">
    <property type="entry name" value="CHP02241"/>
</dbReference>
<dbReference type="OrthoDB" id="9799891at2"/>
<dbReference type="NCBIfam" id="TIGR02241">
    <property type="entry name" value="conserved hypothetical phage tail region protein"/>
    <property type="match status" value="1"/>
</dbReference>
<dbReference type="PANTHER" id="PTHR38009:SF1">
    <property type="entry name" value="CONSERVED HYPOTHETICAL PHAGE TAIL PROTEIN"/>
    <property type="match status" value="1"/>
</dbReference>
<dbReference type="PANTHER" id="PTHR38009">
    <property type="entry name" value="CONSERVED HYPOTHETICAL PHAGE TAIL PROTEIN"/>
    <property type="match status" value="1"/>
</dbReference>
<dbReference type="GO" id="GO:0005198">
    <property type="term" value="F:structural molecule activity"/>
    <property type="evidence" value="ECO:0007669"/>
    <property type="project" value="InterPro"/>
</dbReference>
<comment type="caution">
    <text evidence="2">The sequence shown here is derived from an EMBL/GenBank/DDBJ whole genome shotgun (WGS) entry which is preliminary data.</text>
</comment>
<name>A0A845AUK0_9SPHN</name>
<dbReference type="Proteomes" id="UP000446786">
    <property type="component" value="Unassembled WGS sequence"/>
</dbReference>
<dbReference type="EMBL" id="WTYE01000001">
    <property type="protein sequence ID" value="MXP34030.1"/>
    <property type="molecule type" value="Genomic_DNA"/>
</dbReference>
<keyword evidence="3" id="KW-1185">Reference proteome</keyword>
<proteinExistence type="predicted"/>